<evidence type="ECO:0000313" key="6">
    <source>
        <dbReference type="Proteomes" id="UP000245911"/>
    </source>
</evidence>
<dbReference type="InterPro" id="IPR011010">
    <property type="entry name" value="DNA_brk_join_enz"/>
</dbReference>
<dbReference type="InterPro" id="IPR025166">
    <property type="entry name" value="Integrase_DNA_bind_dom"/>
</dbReference>
<dbReference type="Pfam" id="PF13356">
    <property type="entry name" value="Arm-DNA-bind_3"/>
    <property type="match status" value="1"/>
</dbReference>
<comment type="similarity">
    <text evidence="1">Belongs to the 'phage' integrase family.</text>
</comment>
<dbReference type="PANTHER" id="PTHR30629">
    <property type="entry name" value="PROPHAGE INTEGRASE"/>
    <property type="match status" value="1"/>
</dbReference>
<name>A0A2T8HS28_9RHOB</name>
<dbReference type="PROSITE" id="PS51898">
    <property type="entry name" value="TYR_RECOMBINASE"/>
    <property type="match status" value="1"/>
</dbReference>
<protein>
    <recommendedName>
        <fullName evidence="4">Tyr recombinase domain-containing protein</fullName>
    </recommendedName>
</protein>
<dbReference type="PANTHER" id="PTHR30629:SF2">
    <property type="entry name" value="PROPHAGE INTEGRASE INTS-RELATED"/>
    <property type="match status" value="1"/>
</dbReference>
<proteinExistence type="inferred from homology"/>
<reference evidence="5 6" key="1">
    <citation type="submission" date="2018-04" db="EMBL/GenBank/DDBJ databases">
        <title>Pararhodobacter oceanense sp. nov., isolated from marine intertidal sediment.</title>
        <authorList>
            <person name="Wang X.-L."/>
            <person name="Du Z.-J."/>
        </authorList>
    </citation>
    <scope>NUCLEOTIDE SEQUENCE [LARGE SCALE GENOMIC DNA]</scope>
    <source>
        <strain evidence="5 6">AM505</strain>
    </source>
</reference>
<evidence type="ECO:0000259" key="4">
    <source>
        <dbReference type="PROSITE" id="PS51898"/>
    </source>
</evidence>
<accession>A0A2T8HS28</accession>
<keyword evidence="2" id="KW-0229">DNA integration</keyword>
<dbReference type="InterPro" id="IPR002104">
    <property type="entry name" value="Integrase_catalytic"/>
</dbReference>
<dbReference type="Gene3D" id="1.10.443.10">
    <property type="entry name" value="Intergrase catalytic core"/>
    <property type="match status" value="1"/>
</dbReference>
<dbReference type="InterPro" id="IPR038488">
    <property type="entry name" value="Integrase_DNA-bd_sf"/>
</dbReference>
<dbReference type="InterPro" id="IPR050808">
    <property type="entry name" value="Phage_Integrase"/>
</dbReference>
<sequence length="444" mass="49821">MAKRDLTDAFIRTHIPDRRVDFRDTREPGLTVRMTPTGRKTFSLRVRSQDGVEQRVTLGAYPDLSLKEARSLAAQKRVEIQKATGNLNHARKAASAERKVAPTLAALIDEYKNHPTRTQGIWKPRKRSGKAEAESRIQAVFAPLLNRRVTEITADHLAEALLGYKPISGQVSANGQTQKARLYLMPVLDWAAGRERFRASGRKRVPTLEVADLRDTVDPASDDHGIRGERDRVLDRDEIAAVLPLLTYPASRKLKMKMHPDVDLRPAALKFILLTAARLSEVAEMRWEHVDFDIGEWFKPKVKTIRGPVRSQILPLPDAAIALLKTLPGYERRNPGTLVFPSTKNTVLANWSRITEAIQSESGTSGWHRHDLRRTSATVMRLIGVDLGTIDRILAHRTDHGREGTSRALDSYLADLKIAEYVDPQKVALDRLAEVYETIEKSAG</sequence>
<dbReference type="AlphaFoldDB" id="A0A2T8HS28"/>
<dbReference type="GO" id="GO:0006310">
    <property type="term" value="P:DNA recombination"/>
    <property type="evidence" value="ECO:0007669"/>
    <property type="project" value="UniProtKB-KW"/>
</dbReference>
<dbReference type="OrthoDB" id="7615137at2"/>
<dbReference type="Gene3D" id="3.30.160.390">
    <property type="entry name" value="Integrase, DNA-binding domain"/>
    <property type="match status" value="1"/>
</dbReference>
<dbReference type="EMBL" id="QDKM01000006">
    <property type="protein sequence ID" value="PVH28234.1"/>
    <property type="molecule type" value="Genomic_DNA"/>
</dbReference>
<dbReference type="GO" id="GO:0003677">
    <property type="term" value="F:DNA binding"/>
    <property type="evidence" value="ECO:0007669"/>
    <property type="project" value="InterPro"/>
</dbReference>
<keyword evidence="6" id="KW-1185">Reference proteome</keyword>
<gene>
    <name evidence="5" type="ORF">DDE20_14115</name>
</gene>
<organism evidence="5 6">
    <name type="scientific">Pararhodobacter oceanensis</name>
    <dbReference type="NCBI Taxonomy" id="2172121"/>
    <lineage>
        <taxon>Bacteria</taxon>
        <taxon>Pseudomonadati</taxon>
        <taxon>Pseudomonadota</taxon>
        <taxon>Alphaproteobacteria</taxon>
        <taxon>Rhodobacterales</taxon>
        <taxon>Paracoccaceae</taxon>
        <taxon>Pararhodobacter</taxon>
    </lineage>
</organism>
<evidence type="ECO:0000313" key="5">
    <source>
        <dbReference type="EMBL" id="PVH28234.1"/>
    </source>
</evidence>
<dbReference type="Proteomes" id="UP000245911">
    <property type="component" value="Unassembled WGS sequence"/>
</dbReference>
<comment type="caution">
    <text evidence="5">The sequence shown here is derived from an EMBL/GenBank/DDBJ whole genome shotgun (WGS) entry which is preliminary data.</text>
</comment>
<dbReference type="InterPro" id="IPR013762">
    <property type="entry name" value="Integrase-like_cat_sf"/>
</dbReference>
<evidence type="ECO:0000256" key="1">
    <source>
        <dbReference type="ARBA" id="ARBA00008857"/>
    </source>
</evidence>
<keyword evidence="3" id="KW-0233">DNA recombination</keyword>
<dbReference type="RefSeq" id="WP_116559155.1">
    <property type="nucleotide sequence ID" value="NZ_QDKM01000006.1"/>
</dbReference>
<feature type="domain" description="Tyr recombinase" evidence="4">
    <location>
        <begin position="242"/>
        <end position="437"/>
    </location>
</feature>
<evidence type="ECO:0000256" key="2">
    <source>
        <dbReference type="ARBA" id="ARBA00022908"/>
    </source>
</evidence>
<dbReference type="Pfam" id="PF00589">
    <property type="entry name" value="Phage_integrase"/>
    <property type="match status" value="1"/>
</dbReference>
<dbReference type="GO" id="GO:0015074">
    <property type="term" value="P:DNA integration"/>
    <property type="evidence" value="ECO:0007669"/>
    <property type="project" value="UniProtKB-KW"/>
</dbReference>
<evidence type="ECO:0000256" key="3">
    <source>
        <dbReference type="ARBA" id="ARBA00023172"/>
    </source>
</evidence>
<dbReference type="SUPFAM" id="SSF56349">
    <property type="entry name" value="DNA breaking-rejoining enzymes"/>
    <property type="match status" value="1"/>
</dbReference>